<dbReference type="CDD" id="cd17535">
    <property type="entry name" value="REC_NarL-like"/>
    <property type="match status" value="1"/>
</dbReference>
<dbReference type="STRING" id="634771.SAMN04488128_103722"/>
<dbReference type="InterPro" id="IPR011006">
    <property type="entry name" value="CheY-like_superfamily"/>
</dbReference>
<dbReference type="EMBL" id="FUWZ01000003">
    <property type="protein sequence ID" value="SKA32805.1"/>
    <property type="molecule type" value="Genomic_DNA"/>
</dbReference>
<dbReference type="CDD" id="cd06170">
    <property type="entry name" value="LuxR_C_like"/>
    <property type="match status" value="1"/>
</dbReference>
<dbReference type="PROSITE" id="PS00622">
    <property type="entry name" value="HTH_LUXR_1"/>
    <property type="match status" value="1"/>
</dbReference>
<protein>
    <submittedName>
        <fullName evidence="6">DNA-binding response regulator, NarL/FixJ family, contains REC and HTH domains</fullName>
    </submittedName>
</protein>
<dbReference type="AlphaFoldDB" id="A0A1T4SX27"/>
<dbReference type="PRINTS" id="PR00038">
    <property type="entry name" value="HTHLUXR"/>
</dbReference>
<keyword evidence="1 3" id="KW-0597">Phosphoprotein</keyword>
<dbReference type="PANTHER" id="PTHR43214:SF43">
    <property type="entry name" value="TWO-COMPONENT RESPONSE REGULATOR"/>
    <property type="match status" value="1"/>
</dbReference>
<evidence type="ECO:0000313" key="7">
    <source>
        <dbReference type="Proteomes" id="UP000190367"/>
    </source>
</evidence>
<dbReference type="GO" id="GO:0003677">
    <property type="term" value="F:DNA binding"/>
    <property type="evidence" value="ECO:0007669"/>
    <property type="project" value="UniProtKB-KW"/>
</dbReference>
<dbReference type="Pfam" id="PF00196">
    <property type="entry name" value="GerE"/>
    <property type="match status" value="1"/>
</dbReference>
<dbReference type="InterPro" id="IPR001789">
    <property type="entry name" value="Sig_transdc_resp-reg_receiver"/>
</dbReference>
<dbReference type="OrthoDB" id="9795108at2"/>
<dbReference type="GO" id="GO:0006355">
    <property type="term" value="P:regulation of DNA-templated transcription"/>
    <property type="evidence" value="ECO:0007669"/>
    <property type="project" value="InterPro"/>
</dbReference>
<dbReference type="RefSeq" id="WP_078671049.1">
    <property type="nucleotide sequence ID" value="NZ_FUWZ01000003.1"/>
</dbReference>
<keyword evidence="7" id="KW-1185">Reference proteome</keyword>
<dbReference type="Gene3D" id="3.40.50.2300">
    <property type="match status" value="1"/>
</dbReference>
<feature type="domain" description="Response regulatory" evidence="5">
    <location>
        <begin position="5"/>
        <end position="121"/>
    </location>
</feature>
<sequence>MTPINIIIVDDHPIVLSGLLKMLEGHSRVRLLATYRDAASLLAGMGSHQPDVLLVDVQMPVMDGEALVKILTKQYPDVKLLVFSNFDQSYTVHRMFAAGAKGYLLKGADKMTIIEAVETVHAGKNYLDATMREESLGELLGASRQAITLTLREQEVLDLLAKDFTTKEIARTLFLSERTIDNHRSNLLLKLGARSVAGLVRKSMQMGLIN</sequence>
<evidence type="ECO:0000256" key="2">
    <source>
        <dbReference type="ARBA" id="ARBA00023125"/>
    </source>
</evidence>
<dbReference type="InterPro" id="IPR000792">
    <property type="entry name" value="Tscrpt_reg_LuxR_C"/>
</dbReference>
<gene>
    <name evidence="6" type="ORF">SAMN04488128_103722</name>
</gene>
<dbReference type="SUPFAM" id="SSF46894">
    <property type="entry name" value="C-terminal effector domain of the bipartite response regulators"/>
    <property type="match status" value="1"/>
</dbReference>
<dbReference type="PROSITE" id="PS50110">
    <property type="entry name" value="RESPONSE_REGULATORY"/>
    <property type="match status" value="1"/>
</dbReference>
<evidence type="ECO:0000313" key="6">
    <source>
        <dbReference type="EMBL" id="SKA32805.1"/>
    </source>
</evidence>
<evidence type="ECO:0000256" key="1">
    <source>
        <dbReference type="ARBA" id="ARBA00022553"/>
    </source>
</evidence>
<evidence type="ECO:0000256" key="3">
    <source>
        <dbReference type="PROSITE-ProRule" id="PRU00169"/>
    </source>
</evidence>
<feature type="modified residue" description="4-aspartylphosphate" evidence="3">
    <location>
        <position position="56"/>
    </location>
</feature>
<organism evidence="6 7">
    <name type="scientific">Chitinophaga eiseniae</name>
    <dbReference type="NCBI Taxonomy" id="634771"/>
    <lineage>
        <taxon>Bacteria</taxon>
        <taxon>Pseudomonadati</taxon>
        <taxon>Bacteroidota</taxon>
        <taxon>Chitinophagia</taxon>
        <taxon>Chitinophagales</taxon>
        <taxon>Chitinophagaceae</taxon>
        <taxon>Chitinophaga</taxon>
    </lineage>
</organism>
<keyword evidence="2 6" id="KW-0238">DNA-binding</keyword>
<dbReference type="Proteomes" id="UP000190367">
    <property type="component" value="Unassembled WGS sequence"/>
</dbReference>
<dbReference type="InterPro" id="IPR016032">
    <property type="entry name" value="Sig_transdc_resp-reg_C-effctor"/>
</dbReference>
<reference evidence="7" key="1">
    <citation type="submission" date="2017-02" db="EMBL/GenBank/DDBJ databases">
        <authorList>
            <person name="Varghese N."/>
            <person name="Submissions S."/>
        </authorList>
    </citation>
    <scope>NUCLEOTIDE SEQUENCE [LARGE SCALE GENOMIC DNA]</scope>
    <source>
        <strain evidence="7">DSM 22224</strain>
    </source>
</reference>
<dbReference type="SMART" id="SM00448">
    <property type="entry name" value="REC"/>
    <property type="match status" value="1"/>
</dbReference>
<evidence type="ECO:0000259" key="4">
    <source>
        <dbReference type="PROSITE" id="PS50043"/>
    </source>
</evidence>
<dbReference type="PROSITE" id="PS50043">
    <property type="entry name" value="HTH_LUXR_2"/>
    <property type="match status" value="1"/>
</dbReference>
<accession>A0A1T4SX27</accession>
<name>A0A1T4SX27_9BACT</name>
<dbReference type="PANTHER" id="PTHR43214">
    <property type="entry name" value="TWO-COMPONENT RESPONSE REGULATOR"/>
    <property type="match status" value="1"/>
</dbReference>
<dbReference type="SMART" id="SM00421">
    <property type="entry name" value="HTH_LUXR"/>
    <property type="match status" value="1"/>
</dbReference>
<dbReference type="InterPro" id="IPR039420">
    <property type="entry name" value="WalR-like"/>
</dbReference>
<dbReference type="Pfam" id="PF00072">
    <property type="entry name" value="Response_reg"/>
    <property type="match status" value="1"/>
</dbReference>
<dbReference type="InterPro" id="IPR058245">
    <property type="entry name" value="NreC/VraR/RcsB-like_REC"/>
</dbReference>
<feature type="domain" description="HTH luxR-type" evidence="4">
    <location>
        <begin position="142"/>
        <end position="207"/>
    </location>
</feature>
<evidence type="ECO:0000259" key="5">
    <source>
        <dbReference type="PROSITE" id="PS50110"/>
    </source>
</evidence>
<proteinExistence type="predicted"/>
<dbReference type="SUPFAM" id="SSF52172">
    <property type="entry name" value="CheY-like"/>
    <property type="match status" value="1"/>
</dbReference>
<dbReference type="GO" id="GO:0000160">
    <property type="term" value="P:phosphorelay signal transduction system"/>
    <property type="evidence" value="ECO:0007669"/>
    <property type="project" value="InterPro"/>
</dbReference>